<dbReference type="OrthoDB" id="9777977at2"/>
<dbReference type="STRING" id="70996.SE18_15755"/>
<dbReference type="InterPro" id="IPR001753">
    <property type="entry name" value="Enoyl-CoA_hydra/iso"/>
</dbReference>
<dbReference type="SUPFAM" id="SSF52096">
    <property type="entry name" value="ClpP/crotonase"/>
    <property type="match status" value="1"/>
</dbReference>
<dbReference type="RefSeq" id="WP_054535425.1">
    <property type="nucleotide sequence ID" value="NZ_LGKP01000025.1"/>
</dbReference>
<name>A0A0N8GR05_9CHLR</name>
<dbReference type="EMBL" id="LGKP01000025">
    <property type="protein sequence ID" value="KPL85154.1"/>
    <property type="molecule type" value="Genomic_DNA"/>
</dbReference>
<accession>A0A0N8GR05</accession>
<gene>
    <name evidence="2" type="ORF">SE18_15755</name>
</gene>
<dbReference type="Proteomes" id="UP000050277">
    <property type="component" value="Unassembled WGS sequence"/>
</dbReference>
<dbReference type="AlphaFoldDB" id="A0A0N8GR05"/>
<evidence type="ECO:0000256" key="1">
    <source>
        <dbReference type="ARBA" id="ARBA00005254"/>
    </source>
</evidence>
<comment type="caution">
    <text evidence="2">The sequence shown here is derived from an EMBL/GenBank/DDBJ whole genome shotgun (WGS) entry which is preliminary data.</text>
</comment>
<evidence type="ECO:0000313" key="2">
    <source>
        <dbReference type="EMBL" id="KPL85154.1"/>
    </source>
</evidence>
<proteinExistence type="inferred from homology"/>
<dbReference type="InterPro" id="IPR029045">
    <property type="entry name" value="ClpP/crotonase-like_dom_sf"/>
</dbReference>
<dbReference type="PANTHER" id="PTHR43802">
    <property type="entry name" value="ENOYL-COA HYDRATASE"/>
    <property type="match status" value="1"/>
</dbReference>
<evidence type="ECO:0008006" key="4">
    <source>
        <dbReference type="Google" id="ProtNLM"/>
    </source>
</evidence>
<dbReference type="PATRIC" id="fig|70996.4.peg.14"/>
<dbReference type="Pfam" id="PF00378">
    <property type="entry name" value="ECH_1"/>
    <property type="match status" value="1"/>
</dbReference>
<evidence type="ECO:0000313" key="3">
    <source>
        <dbReference type="Proteomes" id="UP000050277"/>
    </source>
</evidence>
<dbReference type="CDD" id="cd06558">
    <property type="entry name" value="crotonase-like"/>
    <property type="match status" value="1"/>
</dbReference>
<keyword evidence="3" id="KW-1185">Reference proteome</keyword>
<protein>
    <recommendedName>
        <fullName evidence="4">Enoyl-CoA hydratase</fullName>
    </recommendedName>
</protein>
<dbReference type="Gene3D" id="3.90.226.10">
    <property type="entry name" value="2-enoyl-CoA Hydratase, Chain A, domain 1"/>
    <property type="match status" value="1"/>
</dbReference>
<dbReference type="GO" id="GO:0003824">
    <property type="term" value="F:catalytic activity"/>
    <property type="evidence" value="ECO:0007669"/>
    <property type="project" value="UniProtKB-ARBA"/>
</dbReference>
<organism evidence="2 3">
    <name type="scientific">Herpetosiphon geysericola</name>
    <dbReference type="NCBI Taxonomy" id="70996"/>
    <lineage>
        <taxon>Bacteria</taxon>
        <taxon>Bacillati</taxon>
        <taxon>Chloroflexota</taxon>
        <taxon>Chloroflexia</taxon>
        <taxon>Herpetosiphonales</taxon>
        <taxon>Herpetosiphonaceae</taxon>
        <taxon>Herpetosiphon</taxon>
    </lineage>
</organism>
<comment type="similarity">
    <text evidence="1">Belongs to the enoyl-CoA hydratase/isomerase family.</text>
</comment>
<dbReference type="PANTHER" id="PTHR43802:SF1">
    <property type="entry name" value="IP11341P-RELATED"/>
    <property type="match status" value="1"/>
</dbReference>
<sequence>MTDTLLISKADNVTTLTLNRPAVRNAVDQPTMDALRAAIEACEHDGTRCIVIAGAGGAFSSGADIMAALQSGGTPNDVYRVLTESYGPTLLSIRQSSWPVIAAVDGVAAGIGSDLALACDLRLVSSRGRFSEIFIKVGLIPDGGGTYSLPRLIGLGRAMELMLTGAMVEAERALAWGMANAVFDEANFANDVQAYAATIAAQAPLALTRGKQAMLAAQNDQSFADALRREAEFQREIFNSEDGFEGFQAFLQKRPPVWKGR</sequence>
<reference evidence="2 3" key="1">
    <citation type="submission" date="2015-07" db="EMBL/GenBank/DDBJ databases">
        <title>Whole genome sequence of Herpetosiphon geysericola DSM 7119.</title>
        <authorList>
            <person name="Hemp J."/>
            <person name="Ward L.M."/>
            <person name="Pace L.A."/>
            <person name="Fischer W.W."/>
        </authorList>
    </citation>
    <scope>NUCLEOTIDE SEQUENCE [LARGE SCALE GENOMIC DNA]</scope>
    <source>
        <strain evidence="2 3">DSM 7119</strain>
    </source>
</reference>